<dbReference type="NCBIfam" id="TIGR00236">
    <property type="entry name" value="wecB"/>
    <property type="match status" value="1"/>
</dbReference>
<accession>A0A437Q8C6</accession>
<reference evidence="3 4" key="1">
    <citation type="submission" date="2019-01" db="EMBL/GenBank/DDBJ databases">
        <authorList>
            <person name="Chen W.-M."/>
        </authorList>
    </citation>
    <scope>NUCLEOTIDE SEQUENCE [LARGE SCALE GENOMIC DNA]</scope>
    <source>
        <strain evidence="3 4">HPM-16</strain>
    </source>
</reference>
<name>A0A437Q8C6_9GAMM</name>
<dbReference type="Pfam" id="PF02350">
    <property type="entry name" value="Epimerase_2"/>
    <property type="match status" value="1"/>
</dbReference>
<evidence type="ECO:0000313" key="3">
    <source>
        <dbReference type="EMBL" id="RVU30760.1"/>
    </source>
</evidence>
<dbReference type="RefSeq" id="WP_127694296.1">
    <property type="nucleotide sequence ID" value="NZ_SACQ01000004.1"/>
</dbReference>
<gene>
    <name evidence="3" type="ORF">EOE65_10655</name>
</gene>
<evidence type="ECO:0000313" key="4">
    <source>
        <dbReference type="Proteomes" id="UP000282818"/>
    </source>
</evidence>
<evidence type="ECO:0000256" key="1">
    <source>
        <dbReference type="RuleBase" id="RU003513"/>
    </source>
</evidence>
<dbReference type="PANTHER" id="PTHR43174">
    <property type="entry name" value="UDP-N-ACETYLGLUCOSAMINE 2-EPIMERASE"/>
    <property type="match status" value="1"/>
</dbReference>
<keyword evidence="1 3" id="KW-0413">Isomerase</keyword>
<comment type="similarity">
    <text evidence="1">Belongs to the UDP-N-acetylglucosamine 2-epimerase family.</text>
</comment>
<dbReference type="SUPFAM" id="SSF53756">
    <property type="entry name" value="UDP-Glycosyltransferase/glycogen phosphorylase"/>
    <property type="match status" value="1"/>
</dbReference>
<feature type="domain" description="UDP-N-acetylglucosamine 2-epimerase" evidence="2">
    <location>
        <begin position="27"/>
        <end position="370"/>
    </location>
</feature>
<evidence type="ECO:0000259" key="2">
    <source>
        <dbReference type="Pfam" id="PF02350"/>
    </source>
</evidence>
<dbReference type="InterPro" id="IPR003331">
    <property type="entry name" value="UDP_GlcNAc_Epimerase_2_dom"/>
</dbReference>
<dbReference type="Gene3D" id="3.40.50.2000">
    <property type="entry name" value="Glycogen Phosphorylase B"/>
    <property type="match status" value="2"/>
</dbReference>
<dbReference type="EC" id="5.1.3.14" evidence="3"/>
<dbReference type="EMBL" id="SACQ01000004">
    <property type="protein sequence ID" value="RVU30760.1"/>
    <property type="molecule type" value="Genomic_DNA"/>
</dbReference>
<dbReference type="GO" id="GO:0008761">
    <property type="term" value="F:UDP-N-acetylglucosamine 2-epimerase activity"/>
    <property type="evidence" value="ECO:0007669"/>
    <property type="project" value="UniProtKB-EC"/>
</dbReference>
<sequence length="385" mass="42272">MLNFEKYRVICIVGARPNFMKIAPIMRALEANDRFEATLVHTGQHYDKAMKESFFEQLGIPEPDVDLGVGSGSHAVQTANIMTAFEPVMDRVNPHLVLVVGDVNSTIACALVAVKKGINVIHVESGLRSGDRAMPEEINRILTDQLSDLLFTTERSAEGNLTAEGIAAEKVHFVGNVMIDTLLYNLPRAIEPAQTFKQHLETDHASSLAQTFGLLTLHRPSNVDDPIVLERLLNTLVSISNELPLVFPVHPRTKAKIEQGGFDKLLSDANIHMLPPMGYLEMLGLMDRASVVLTDSGGIQEETTALGTPCLTLRENTERPITVDEGTNTIVGTDPEAIRAAFNTVMLGTAKGSSRPEYWDGKAAERIVEITEGWCRQQFTQESSE</sequence>
<comment type="caution">
    <text evidence="3">The sequence shown here is derived from an EMBL/GenBank/DDBJ whole genome shotgun (WGS) entry which is preliminary data.</text>
</comment>
<proteinExistence type="inferred from homology"/>
<dbReference type="InterPro" id="IPR029767">
    <property type="entry name" value="WecB-like"/>
</dbReference>
<organism evidence="3 4">
    <name type="scientific">Neptunomonas marina</name>
    <dbReference type="NCBI Taxonomy" id="1815562"/>
    <lineage>
        <taxon>Bacteria</taxon>
        <taxon>Pseudomonadati</taxon>
        <taxon>Pseudomonadota</taxon>
        <taxon>Gammaproteobacteria</taxon>
        <taxon>Oceanospirillales</taxon>
        <taxon>Oceanospirillaceae</taxon>
        <taxon>Neptunomonas</taxon>
    </lineage>
</organism>
<dbReference type="AlphaFoldDB" id="A0A437Q8C6"/>
<dbReference type="Proteomes" id="UP000282818">
    <property type="component" value="Unassembled WGS sequence"/>
</dbReference>
<dbReference type="CDD" id="cd03786">
    <property type="entry name" value="GTB_UDP-GlcNAc_2-Epimerase"/>
    <property type="match status" value="1"/>
</dbReference>
<dbReference type="PANTHER" id="PTHR43174:SF1">
    <property type="entry name" value="UDP-N-ACETYLGLUCOSAMINE 2-EPIMERASE"/>
    <property type="match status" value="1"/>
</dbReference>
<protein>
    <submittedName>
        <fullName evidence="3">UDP-N-acetylglucosamine 2-epimerase (Non-hydrolyzing)</fullName>
        <ecNumber evidence="3">5.1.3.14</ecNumber>
    </submittedName>
</protein>
<keyword evidence="4" id="KW-1185">Reference proteome</keyword>